<dbReference type="SUPFAM" id="SSF56801">
    <property type="entry name" value="Acetyl-CoA synthetase-like"/>
    <property type="match status" value="1"/>
</dbReference>
<sequence length="450" mass="49688">MSEGSAFDGALRELAFAYENVPFFREHLNGAGIRPADISSLEEWRQVPATVKADYRLNFPAGVLARGKTLAEPRVLKSQSSGTGGDRLTTVAHTYSLAARMQATLSVNAPLRTALANCRHHRPARYAAPNCSDVDCATPFSTVKDRTLPDGTLVLPVAHDLLATPQYMVRQAMDELREFRPDWLYVDPTHLAFLLREVAQLRERPPEVQAIVLTYTLATGVARRQISEHYGDVPMSQIVSMTELGWVAGECPHGNMHVNSRTFLPEFLVGDQPARPGELAELVMTSIGDRLCPHIRYRTGDVYRLGADDCPCDSAFPVARHEGRFQNMIWKPDGRWVTAREIDDCVGRNPGIELYQARQLTDGSVSFSYIPVGPSAAAEVRDLEERLRDLFGTGLRLTVTSTDYISAQRSGKFASCVGELSQAKVDAGSEQEIINGLIATNTQRLAHIPR</sequence>
<name>A0ABW3DL58_9ACTN</name>
<dbReference type="InterPro" id="IPR042099">
    <property type="entry name" value="ANL_N_sf"/>
</dbReference>
<dbReference type="Gene3D" id="3.40.50.12780">
    <property type="entry name" value="N-terminal domain of ligase-like"/>
    <property type="match status" value="1"/>
</dbReference>
<dbReference type="PANTHER" id="PTHR36932:SF1">
    <property type="entry name" value="CAPSULAR POLYSACCHARIDE BIOSYNTHESIS PROTEIN"/>
    <property type="match status" value="1"/>
</dbReference>
<dbReference type="GO" id="GO:0016874">
    <property type="term" value="F:ligase activity"/>
    <property type="evidence" value="ECO:0007669"/>
    <property type="project" value="UniProtKB-KW"/>
</dbReference>
<keyword evidence="1" id="KW-0436">Ligase</keyword>
<accession>A0ABW3DL58</accession>
<gene>
    <name evidence="1" type="ORF">ACFQ08_01900</name>
</gene>
<reference evidence="2" key="1">
    <citation type="journal article" date="2019" name="Int. J. Syst. Evol. Microbiol.">
        <title>The Global Catalogue of Microorganisms (GCM) 10K type strain sequencing project: providing services to taxonomists for standard genome sequencing and annotation.</title>
        <authorList>
            <consortium name="The Broad Institute Genomics Platform"/>
            <consortium name="The Broad Institute Genome Sequencing Center for Infectious Disease"/>
            <person name="Wu L."/>
            <person name="Ma J."/>
        </authorList>
    </citation>
    <scope>NUCLEOTIDE SEQUENCE [LARGE SCALE GENOMIC DNA]</scope>
    <source>
        <strain evidence="2">CCUG 62974</strain>
    </source>
</reference>
<dbReference type="Proteomes" id="UP001597024">
    <property type="component" value="Unassembled WGS sequence"/>
</dbReference>
<evidence type="ECO:0000313" key="2">
    <source>
        <dbReference type="Proteomes" id="UP001597024"/>
    </source>
</evidence>
<keyword evidence="2" id="KW-1185">Reference proteome</keyword>
<comment type="caution">
    <text evidence="1">The sequence shown here is derived from an EMBL/GenBank/DDBJ whole genome shotgun (WGS) entry which is preliminary data.</text>
</comment>
<evidence type="ECO:0000313" key="1">
    <source>
        <dbReference type="EMBL" id="MFD0883313.1"/>
    </source>
</evidence>
<dbReference type="EMBL" id="JBHTHX010000025">
    <property type="protein sequence ID" value="MFD0883313.1"/>
    <property type="molecule type" value="Genomic_DNA"/>
</dbReference>
<dbReference type="PANTHER" id="PTHR36932">
    <property type="entry name" value="CAPSULAR POLYSACCHARIDE BIOSYNTHESIS PROTEIN"/>
    <property type="match status" value="1"/>
</dbReference>
<organism evidence="1 2">
    <name type="scientific">Streptosporangium algeriense</name>
    <dbReference type="NCBI Taxonomy" id="1682748"/>
    <lineage>
        <taxon>Bacteria</taxon>
        <taxon>Bacillati</taxon>
        <taxon>Actinomycetota</taxon>
        <taxon>Actinomycetes</taxon>
        <taxon>Streptosporangiales</taxon>
        <taxon>Streptosporangiaceae</taxon>
        <taxon>Streptosporangium</taxon>
    </lineage>
</organism>
<dbReference type="InterPro" id="IPR053158">
    <property type="entry name" value="CapK_Type1_Caps_Biosynth"/>
</dbReference>
<proteinExistence type="predicted"/>
<protein>
    <submittedName>
        <fullName evidence="1">Phenylacetate--CoA ligase family protein</fullName>
    </submittedName>
</protein>